<evidence type="ECO:0000313" key="2">
    <source>
        <dbReference type="EMBL" id="ORX63903.1"/>
    </source>
</evidence>
<feature type="region of interest" description="Disordered" evidence="1">
    <location>
        <begin position="1"/>
        <end position="49"/>
    </location>
</feature>
<keyword evidence="3" id="KW-1185">Reference proteome</keyword>
<accession>A0A1Y1VRU3</accession>
<sequence>MTRRHRRGLPYWAASRRSQGKAGAAKSGQKLPQITPVPVGSNKSNGSKQWDEMLDTEGIDFSQDLEFGDGATVRISPVPLSPQPKEPPLATAAPKTATTAARCSSRCCCCRSKVGASQIERAKHQIEAKCQQIGQIAGEVAETNGPAWPTANSADKQQQQQEQQQQQSVDRKVEVKVWGKPAKTVAPAKTDDAGDASPNTRWWKASLSGGCTSSSTARNNNSSDI</sequence>
<feature type="region of interest" description="Disordered" evidence="1">
    <location>
        <begin position="141"/>
        <end position="225"/>
    </location>
</feature>
<name>A0A1Y1VRU3_9FUNG</name>
<dbReference type="AlphaFoldDB" id="A0A1Y1VRU3"/>
<reference evidence="2 3" key="1">
    <citation type="submission" date="2016-07" db="EMBL/GenBank/DDBJ databases">
        <title>Pervasive Adenine N6-methylation of Active Genes in Fungi.</title>
        <authorList>
            <consortium name="DOE Joint Genome Institute"/>
            <person name="Mondo S.J."/>
            <person name="Dannebaum R.O."/>
            <person name="Kuo R.C."/>
            <person name="Labutti K."/>
            <person name="Haridas S."/>
            <person name="Kuo A."/>
            <person name="Salamov A."/>
            <person name="Ahrendt S.R."/>
            <person name="Lipzen A."/>
            <person name="Sullivan W."/>
            <person name="Andreopoulos W.B."/>
            <person name="Clum A."/>
            <person name="Lindquist E."/>
            <person name="Daum C."/>
            <person name="Ramamoorthy G.K."/>
            <person name="Gryganskyi A."/>
            <person name="Culley D."/>
            <person name="Magnuson J.K."/>
            <person name="James T.Y."/>
            <person name="O'Malley M.A."/>
            <person name="Stajich J.E."/>
            <person name="Spatafora J.W."/>
            <person name="Visel A."/>
            <person name="Grigoriev I.V."/>
        </authorList>
    </citation>
    <scope>NUCLEOTIDE SEQUENCE [LARGE SCALE GENOMIC DNA]</scope>
    <source>
        <strain evidence="2 3">ATCC 12442</strain>
    </source>
</reference>
<protein>
    <submittedName>
        <fullName evidence="2">Uncharacterized protein</fullName>
    </submittedName>
</protein>
<feature type="compositionally biased region" description="Low complexity" evidence="1">
    <location>
        <begin position="212"/>
        <end position="225"/>
    </location>
</feature>
<organism evidence="2 3">
    <name type="scientific">Linderina pennispora</name>
    <dbReference type="NCBI Taxonomy" id="61395"/>
    <lineage>
        <taxon>Eukaryota</taxon>
        <taxon>Fungi</taxon>
        <taxon>Fungi incertae sedis</taxon>
        <taxon>Zoopagomycota</taxon>
        <taxon>Kickxellomycotina</taxon>
        <taxon>Kickxellomycetes</taxon>
        <taxon>Kickxellales</taxon>
        <taxon>Kickxellaceae</taxon>
        <taxon>Linderina</taxon>
    </lineage>
</organism>
<gene>
    <name evidence="2" type="ORF">DL89DRAFT_262967</name>
</gene>
<comment type="caution">
    <text evidence="2">The sequence shown here is derived from an EMBL/GenBank/DDBJ whole genome shotgun (WGS) entry which is preliminary data.</text>
</comment>
<proteinExistence type="predicted"/>
<dbReference type="EMBL" id="MCFD01000143">
    <property type="protein sequence ID" value="ORX63903.1"/>
    <property type="molecule type" value="Genomic_DNA"/>
</dbReference>
<evidence type="ECO:0000313" key="3">
    <source>
        <dbReference type="Proteomes" id="UP000193922"/>
    </source>
</evidence>
<evidence type="ECO:0000256" key="1">
    <source>
        <dbReference type="SAM" id="MobiDB-lite"/>
    </source>
</evidence>
<dbReference type="RefSeq" id="XP_040739102.1">
    <property type="nucleotide sequence ID" value="XM_040885883.1"/>
</dbReference>
<feature type="compositionally biased region" description="Low complexity" evidence="1">
    <location>
        <begin position="157"/>
        <end position="167"/>
    </location>
</feature>
<dbReference type="Proteomes" id="UP000193922">
    <property type="component" value="Unassembled WGS sequence"/>
</dbReference>
<dbReference type="GeneID" id="63802531"/>